<organism evidence="2 3">
    <name type="scientific">Olpidium bornovanus</name>
    <dbReference type="NCBI Taxonomy" id="278681"/>
    <lineage>
        <taxon>Eukaryota</taxon>
        <taxon>Fungi</taxon>
        <taxon>Fungi incertae sedis</taxon>
        <taxon>Olpidiomycota</taxon>
        <taxon>Olpidiomycotina</taxon>
        <taxon>Olpidiomycetes</taxon>
        <taxon>Olpidiales</taxon>
        <taxon>Olpidiaceae</taxon>
        <taxon>Olpidium</taxon>
    </lineage>
</organism>
<evidence type="ECO:0000313" key="2">
    <source>
        <dbReference type="EMBL" id="KAG5463187.1"/>
    </source>
</evidence>
<dbReference type="PROSITE" id="PS50250">
    <property type="entry name" value="PCI"/>
    <property type="match status" value="1"/>
</dbReference>
<dbReference type="Pfam" id="PF21154">
    <property type="entry name" value="RPN7_PSMD6_C"/>
    <property type="match status" value="1"/>
</dbReference>
<dbReference type="Gene3D" id="1.25.40.570">
    <property type="match status" value="1"/>
</dbReference>
<dbReference type="GO" id="GO:0005838">
    <property type="term" value="C:proteasome regulatory particle"/>
    <property type="evidence" value="ECO:0007669"/>
    <property type="project" value="TreeGrafter"/>
</dbReference>
<proteinExistence type="predicted"/>
<feature type="domain" description="PCI" evidence="1">
    <location>
        <begin position="1"/>
        <end position="63"/>
    </location>
</feature>
<evidence type="ECO:0000313" key="3">
    <source>
        <dbReference type="Proteomes" id="UP000673691"/>
    </source>
</evidence>
<dbReference type="PANTHER" id="PTHR14145">
    <property type="entry name" value="26S PROTESOME SUBUNIT 6"/>
    <property type="match status" value="1"/>
</dbReference>
<dbReference type="PANTHER" id="PTHR14145:SF1">
    <property type="entry name" value="26S PROTEASOME NON-ATPASE REGULATORY SUBUNIT 6"/>
    <property type="match status" value="1"/>
</dbReference>
<gene>
    <name evidence="2" type="ORF">BJ554DRAFT_1164</name>
</gene>
<keyword evidence="3" id="KW-1185">Reference proteome</keyword>
<dbReference type="Proteomes" id="UP000673691">
    <property type="component" value="Unassembled WGS sequence"/>
</dbReference>
<dbReference type="InterPro" id="IPR019585">
    <property type="entry name" value="Rpn7/CSN1"/>
</dbReference>
<dbReference type="InterPro" id="IPR049549">
    <property type="entry name" value="RPN7_PSMD6_C"/>
</dbReference>
<dbReference type="AlphaFoldDB" id="A0A8H8A1J6"/>
<dbReference type="EMBL" id="JAEFCI010001008">
    <property type="protein sequence ID" value="KAG5463187.1"/>
    <property type="molecule type" value="Genomic_DNA"/>
</dbReference>
<name>A0A8H8A1J6_9FUNG</name>
<dbReference type="OrthoDB" id="1452at2759"/>
<reference evidence="2 3" key="1">
    <citation type="journal article" name="Sci. Rep.">
        <title>Genome-scale phylogenetic analyses confirm Olpidium as the closest living zoosporic fungus to the non-flagellated, terrestrial fungi.</title>
        <authorList>
            <person name="Chang Y."/>
            <person name="Rochon D."/>
            <person name="Sekimoto S."/>
            <person name="Wang Y."/>
            <person name="Chovatia M."/>
            <person name="Sandor L."/>
            <person name="Salamov A."/>
            <person name="Grigoriev I.V."/>
            <person name="Stajich J.E."/>
            <person name="Spatafora J.W."/>
        </authorList>
    </citation>
    <scope>NUCLEOTIDE SEQUENCE [LARGE SCALE GENOMIC DNA]</scope>
    <source>
        <strain evidence="2">S191</strain>
    </source>
</reference>
<dbReference type="InterPro" id="IPR036390">
    <property type="entry name" value="WH_DNA-bd_sf"/>
</dbReference>
<dbReference type="Pfam" id="PF01399">
    <property type="entry name" value="PCI"/>
    <property type="match status" value="1"/>
</dbReference>
<dbReference type="SMART" id="SM00088">
    <property type="entry name" value="PINT"/>
    <property type="match status" value="1"/>
</dbReference>
<accession>A0A8H8A1J6</accession>
<sequence>MRIKAYAQLLESYRSMTLESMAQAFGVGEEFIDSDLSRFIAAGRVNCVIDRVNGVVETNRPDAKNAQYQQCIKQGDLLLNRVQKLSRVINV</sequence>
<dbReference type="GO" id="GO:0043161">
    <property type="term" value="P:proteasome-mediated ubiquitin-dependent protein catabolic process"/>
    <property type="evidence" value="ECO:0007669"/>
    <property type="project" value="TreeGrafter"/>
</dbReference>
<dbReference type="InterPro" id="IPR000717">
    <property type="entry name" value="PCI_dom"/>
</dbReference>
<comment type="caution">
    <text evidence="2">The sequence shown here is derived from an EMBL/GenBank/DDBJ whole genome shotgun (WGS) entry which is preliminary data.</text>
</comment>
<dbReference type="SUPFAM" id="SSF46785">
    <property type="entry name" value="Winged helix' DNA-binding domain"/>
    <property type="match status" value="1"/>
</dbReference>
<evidence type="ECO:0000259" key="1">
    <source>
        <dbReference type="PROSITE" id="PS50250"/>
    </source>
</evidence>
<protein>
    <submittedName>
        <fullName evidence="2">26S proteasome non-ATPase regulatory subunit 6-like protein</fullName>
    </submittedName>
</protein>